<evidence type="ECO:0000313" key="3">
    <source>
        <dbReference type="Proteomes" id="UP000192266"/>
    </source>
</evidence>
<dbReference type="Gene3D" id="2.40.128.540">
    <property type="entry name" value="Domain of unknown function DUF4822"/>
    <property type="match status" value="1"/>
</dbReference>
<dbReference type="Proteomes" id="UP000192266">
    <property type="component" value="Unassembled WGS sequence"/>
</dbReference>
<dbReference type="RefSeq" id="WP_084445728.1">
    <property type="nucleotide sequence ID" value="NZ_FWWW01000070.1"/>
</dbReference>
<dbReference type="EMBL" id="FWWW01000070">
    <property type="protein sequence ID" value="SMB95866.1"/>
    <property type="molecule type" value="Genomic_DNA"/>
</dbReference>
<feature type="signal peptide" evidence="1">
    <location>
        <begin position="1"/>
        <end position="24"/>
    </location>
</feature>
<organism evidence="2 3">
    <name type="scientific">Hymenobacter roseosalivarius DSM 11622</name>
    <dbReference type="NCBI Taxonomy" id="645990"/>
    <lineage>
        <taxon>Bacteria</taxon>
        <taxon>Pseudomonadati</taxon>
        <taxon>Bacteroidota</taxon>
        <taxon>Cytophagia</taxon>
        <taxon>Cytophagales</taxon>
        <taxon>Hymenobacteraceae</taxon>
        <taxon>Hymenobacter</taxon>
    </lineage>
</organism>
<proteinExistence type="predicted"/>
<gene>
    <name evidence="2" type="ORF">SAMN00120144_0489</name>
</gene>
<evidence type="ECO:0000313" key="2">
    <source>
        <dbReference type="EMBL" id="SMB95866.1"/>
    </source>
</evidence>
<name>A0A1W1VRA7_9BACT</name>
<dbReference type="PROSITE" id="PS51257">
    <property type="entry name" value="PROKAR_LIPOPROTEIN"/>
    <property type="match status" value="1"/>
</dbReference>
<accession>A0A1W1VRA7</accession>
<reference evidence="2 3" key="1">
    <citation type="submission" date="2017-04" db="EMBL/GenBank/DDBJ databases">
        <authorList>
            <person name="Afonso C.L."/>
            <person name="Miller P.J."/>
            <person name="Scott M.A."/>
            <person name="Spackman E."/>
            <person name="Goraichik I."/>
            <person name="Dimitrov K.M."/>
            <person name="Suarez D.L."/>
            <person name="Swayne D.E."/>
        </authorList>
    </citation>
    <scope>NUCLEOTIDE SEQUENCE [LARGE SCALE GENOMIC DNA]</scope>
    <source>
        <strain evidence="2 3">DSM 11622</strain>
    </source>
</reference>
<evidence type="ECO:0008006" key="4">
    <source>
        <dbReference type="Google" id="ProtNLM"/>
    </source>
</evidence>
<dbReference type="OrthoDB" id="893294at2"/>
<keyword evidence="3" id="KW-1185">Reference proteome</keyword>
<evidence type="ECO:0000256" key="1">
    <source>
        <dbReference type="SAM" id="SignalP"/>
    </source>
</evidence>
<feature type="chain" id="PRO_5010717165" description="Lipocalin-like domain-containing protein" evidence="1">
    <location>
        <begin position="25"/>
        <end position="137"/>
    </location>
</feature>
<protein>
    <recommendedName>
        <fullName evidence="4">Lipocalin-like domain-containing protein</fullName>
    </recommendedName>
</protein>
<keyword evidence="1" id="KW-0732">Signal</keyword>
<sequence>MRTIALPFRYLASLMMLLSLFTAACSQKDKVGETNMLYGTESKVWKTDKETAASGDKVAQTDADKDTELRFYANGNFNMTSPQQSMQGKYTFDQPGKKITLTPDGGTTSMSFDVVNLTDDKITLRGVNGEQMMLESD</sequence>
<dbReference type="AlphaFoldDB" id="A0A1W1VRA7"/>